<protein>
    <submittedName>
        <fullName evidence="5">4-hydroxybutyrate CoA-transferase</fullName>
    </submittedName>
</protein>
<dbReference type="SUPFAM" id="SSF100950">
    <property type="entry name" value="NagB/RpiA/CoA transferase-like"/>
    <property type="match status" value="2"/>
</dbReference>
<dbReference type="Pfam" id="PF02550">
    <property type="entry name" value="AcetylCoA_hydro"/>
    <property type="match status" value="1"/>
</dbReference>
<dbReference type="InterPro" id="IPR026888">
    <property type="entry name" value="AcetylCoA_hyd_C"/>
</dbReference>
<comment type="similarity">
    <text evidence="1">Belongs to the acetyl-CoA hydrolase/transferase family.</text>
</comment>
<keyword evidence="2 5" id="KW-0808">Transferase</keyword>
<evidence type="ECO:0000256" key="2">
    <source>
        <dbReference type="ARBA" id="ARBA00022679"/>
    </source>
</evidence>
<evidence type="ECO:0000313" key="6">
    <source>
        <dbReference type="Proteomes" id="UP000027284"/>
    </source>
</evidence>
<dbReference type="PANTHER" id="PTHR21432">
    <property type="entry name" value="ACETYL-COA HYDROLASE-RELATED"/>
    <property type="match status" value="1"/>
</dbReference>
<accession>A0A062XU78</accession>
<dbReference type="Gene3D" id="3.40.1080.20">
    <property type="entry name" value="Acetyl-CoA hydrolase/transferase C-terminal domain"/>
    <property type="match status" value="1"/>
</dbReference>
<evidence type="ECO:0000256" key="1">
    <source>
        <dbReference type="ARBA" id="ARBA00009632"/>
    </source>
</evidence>
<dbReference type="InterPro" id="IPR038460">
    <property type="entry name" value="AcetylCoA_hyd_C_sf"/>
</dbReference>
<feature type="domain" description="Acetyl-CoA hydrolase/transferase N-terminal" evidence="3">
    <location>
        <begin position="2"/>
        <end position="175"/>
    </location>
</feature>
<sequence>MYRRRVTTAEEAVKAIRSGDYVWIHGGCNNPEELIHAMVGRASELSNVTVIHILTFGRADYADPKFEGVFRHRALFTGPNVRQAVNEGRADFVPVHLSQIPRLITSGILPVDVAMIHISPPDEHGFCSFGVGVECTKAAAEAARTVIALVNRQMPRALGDAFIHVSRLTHVVEIDRPVLELPQAQEIGPVAKAIGSHIAELIEDGSTLQMGIGEIPDAVLLFLKEKKHLGIHTEMFSDGLVELVESGVVTNEKKTLHRGKTIASFVLGSKRTFDFLDNNPFVEFHPSDYVNNPFIIAQNAKMVAINSALAVDLTGQVCADSLGTSIYSGFGGQVDFIRGAAASEGGKPIIALPSTAKGGTVSRIVDVLAPGSGVVTTRADVHYVVTEFGIASLFGKSLKERAAELIRVAHPDFRDELRSAARRRHLL</sequence>
<dbReference type="STRING" id="1312852.EG19_11705"/>
<feature type="domain" description="Acetyl-CoA hydrolase/transferase C-terminal" evidence="4">
    <location>
        <begin position="268"/>
        <end position="421"/>
    </location>
</feature>
<dbReference type="GO" id="GO:0006083">
    <property type="term" value="P:acetate metabolic process"/>
    <property type="evidence" value="ECO:0007669"/>
    <property type="project" value="InterPro"/>
</dbReference>
<dbReference type="PANTHER" id="PTHR21432:SF20">
    <property type="entry name" value="ACETYL-COA HYDROLASE"/>
    <property type="match status" value="1"/>
</dbReference>
<dbReference type="EMBL" id="JMFG01000008">
    <property type="protein sequence ID" value="KDA54373.1"/>
    <property type="molecule type" value="Genomic_DNA"/>
</dbReference>
<dbReference type="Proteomes" id="UP000027284">
    <property type="component" value="Unassembled WGS sequence"/>
</dbReference>
<dbReference type="InterPro" id="IPR003702">
    <property type="entry name" value="ActCoA_hydro_N"/>
</dbReference>
<dbReference type="OrthoDB" id="9801795at2"/>
<organism evidence="5 6">
    <name type="scientific">Thermoanaerobaculum aquaticum</name>
    <dbReference type="NCBI Taxonomy" id="1312852"/>
    <lineage>
        <taxon>Bacteria</taxon>
        <taxon>Pseudomonadati</taxon>
        <taxon>Acidobacteriota</taxon>
        <taxon>Thermoanaerobaculia</taxon>
        <taxon>Thermoanaerobaculales</taxon>
        <taxon>Thermoanaerobaculaceae</taxon>
        <taxon>Thermoanaerobaculum</taxon>
    </lineage>
</organism>
<name>A0A062XU78_9BACT</name>
<dbReference type="AlphaFoldDB" id="A0A062XU78"/>
<evidence type="ECO:0000313" key="5">
    <source>
        <dbReference type="EMBL" id="KDA54373.1"/>
    </source>
</evidence>
<comment type="caution">
    <text evidence="5">The sequence shown here is derived from an EMBL/GenBank/DDBJ whole genome shotgun (WGS) entry which is preliminary data.</text>
</comment>
<dbReference type="GO" id="GO:0008775">
    <property type="term" value="F:acetate CoA-transferase activity"/>
    <property type="evidence" value="ECO:0007669"/>
    <property type="project" value="InterPro"/>
</dbReference>
<dbReference type="InterPro" id="IPR046433">
    <property type="entry name" value="ActCoA_hydro"/>
</dbReference>
<reference evidence="5 6" key="1">
    <citation type="submission" date="2014-04" db="EMBL/GenBank/DDBJ databases">
        <title>The Genome Sequence of Thermoanaerobaculum aquaticum MP-01, The First Cultivated Group 23 Acidobacterium.</title>
        <authorList>
            <person name="Stamps B.W."/>
            <person name="Losey N.A."/>
            <person name="Lawson P.A."/>
            <person name="Stevenson B.S."/>
        </authorList>
    </citation>
    <scope>NUCLEOTIDE SEQUENCE [LARGE SCALE GENOMIC DNA]</scope>
    <source>
        <strain evidence="5 6">MP-01</strain>
    </source>
</reference>
<evidence type="ECO:0000259" key="4">
    <source>
        <dbReference type="Pfam" id="PF13336"/>
    </source>
</evidence>
<gene>
    <name evidence="5" type="ORF">EG19_11705</name>
</gene>
<dbReference type="Gene3D" id="3.30.750.70">
    <property type="entry name" value="4-hydroxybutyrate coenzyme like domains"/>
    <property type="match status" value="1"/>
</dbReference>
<dbReference type="Gene3D" id="3.40.1080.10">
    <property type="entry name" value="Glutaconate Coenzyme A-transferase"/>
    <property type="match status" value="1"/>
</dbReference>
<dbReference type="Pfam" id="PF13336">
    <property type="entry name" value="AcetylCoA_hyd_C"/>
    <property type="match status" value="1"/>
</dbReference>
<proteinExistence type="inferred from homology"/>
<evidence type="ECO:0000259" key="3">
    <source>
        <dbReference type="Pfam" id="PF02550"/>
    </source>
</evidence>
<dbReference type="InterPro" id="IPR037171">
    <property type="entry name" value="NagB/RpiA_transferase-like"/>
</dbReference>
<keyword evidence="6" id="KW-1185">Reference proteome</keyword>